<name>A0A3G1L054_FORW1</name>
<accession>A0A3G1L054</accession>
<keyword evidence="2" id="KW-1133">Transmembrane helix</keyword>
<keyword evidence="2" id="KW-0472">Membrane</keyword>
<dbReference type="EMBL" id="CP017634">
    <property type="protein sequence ID" value="ATW28040.1"/>
    <property type="molecule type" value="Genomic_DNA"/>
</dbReference>
<protein>
    <submittedName>
        <fullName evidence="3">Uncharacterized protein</fullName>
    </submittedName>
</protein>
<feature type="transmembrane region" description="Helical" evidence="2">
    <location>
        <begin position="98"/>
        <end position="118"/>
    </location>
</feature>
<evidence type="ECO:0000313" key="3">
    <source>
        <dbReference type="EMBL" id="ATW28040.1"/>
    </source>
</evidence>
<reference evidence="3 4" key="1">
    <citation type="submission" date="2016-10" db="EMBL/GenBank/DDBJ databases">
        <title>Complete Genome Sequence of Peptococcaceae strain DCMF.</title>
        <authorList>
            <person name="Edwards R.J."/>
            <person name="Holland S.I."/>
            <person name="Deshpande N.P."/>
            <person name="Wong Y.K."/>
            <person name="Ertan H."/>
            <person name="Manefield M."/>
            <person name="Russell T.L."/>
            <person name="Lee M.J."/>
        </authorList>
    </citation>
    <scope>NUCLEOTIDE SEQUENCE [LARGE SCALE GENOMIC DNA]</scope>
    <source>
        <strain evidence="3 4">DCMF</strain>
    </source>
</reference>
<feature type="compositionally biased region" description="Basic and acidic residues" evidence="1">
    <location>
        <begin position="82"/>
        <end position="91"/>
    </location>
</feature>
<dbReference type="RefSeq" id="WP_148137447.1">
    <property type="nucleotide sequence ID" value="NZ_CP017634.1"/>
</dbReference>
<gene>
    <name evidence="3" type="ORF">DCMF_27745</name>
</gene>
<evidence type="ECO:0000256" key="1">
    <source>
        <dbReference type="SAM" id="MobiDB-lite"/>
    </source>
</evidence>
<proteinExistence type="predicted"/>
<dbReference type="KEGG" id="fwa:DCMF_27745"/>
<evidence type="ECO:0000313" key="4">
    <source>
        <dbReference type="Proteomes" id="UP000323521"/>
    </source>
</evidence>
<dbReference type="AlphaFoldDB" id="A0A3G1L054"/>
<organism evidence="3 4">
    <name type="scientific">Formimonas warabiya</name>
    <dbReference type="NCBI Taxonomy" id="1761012"/>
    <lineage>
        <taxon>Bacteria</taxon>
        <taxon>Bacillati</taxon>
        <taxon>Bacillota</taxon>
        <taxon>Clostridia</taxon>
        <taxon>Eubacteriales</taxon>
        <taxon>Peptococcaceae</taxon>
        <taxon>Candidatus Formimonas</taxon>
    </lineage>
</organism>
<keyword evidence="4" id="KW-1185">Reference proteome</keyword>
<dbReference type="Proteomes" id="UP000323521">
    <property type="component" value="Chromosome"/>
</dbReference>
<feature type="region of interest" description="Disordered" evidence="1">
    <location>
        <begin position="29"/>
        <end position="92"/>
    </location>
</feature>
<keyword evidence="2" id="KW-0812">Transmembrane</keyword>
<evidence type="ECO:0000256" key="2">
    <source>
        <dbReference type="SAM" id="Phobius"/>
    </source>
</evidence>
<sequence>MHFGKGLNQLLVISLGVFLLVLVQPDVGQAASSHTSGSADDMPQNMTMDRGDQEQGMPETSDVHEEQGMPGMAQEPHGQDMPGEKEGHGEDVDNGVNWPVIFSFAGINGAALLSAAVLRRKRLKTIAEGK</sequence>